<evidence type="ECO:0000313" key="2">
    <source>
        <dbReference type="EMBL" id="RUS84322.1"/>
    </source>
</evidence>
<dbReference type="EMBL" id="RQTK01000209">
    <property type="protein sequence ID" value="RUS84322.1"/>
    <property type="molecule type" value="Genomic_DNA"/>
</dbReference>
<dbReference type="AlphaFoldDB" id="A0A3S0ZQB3"/>
<sequence length="279" mass="30992">SQCKGELVYATRAFRSRQRYICGERRDRKGANKMSVCVHQEMVKRHFRSCRQKRQRKLEEVTQLSVSASPSHPWCNLTNDYIACVYSVLALGCTMEDAEEYMESVNQSTPVMEAIYGHGCSFGHPLNILKTTTTSATDTTQDQYGGGGVGAVGGGVVYRTGRHPSYGPRRSSGSAIHSYASGGSIPRRRQHGGAETSPSPNKCTSFFPLQDGDGFLFSPEDGIIFPRQSAVLFCCFVSFLLQTFLLRDTETFSGKSDTHRTQRHNFQRDAITAFNKGNR</sequence>
<dbReference type="OrthoDB" id="6088630at2759"/>
<proteinExistence type="predicted"/>
<keyword evidence="3" id="KW-1185">Reference proteome</keyword>
<evidence type="ECO:0000256" key="1">
    <source>
        <dbReference type="SAM" id="MobiDB-lite"/>
    </source>
</evidence>
<feature type="non-terminal residue" evidence="2">
    <location>
        <position position="1"/>
    </location>
</feature>
<dbReference type="Proteomes" id="UP000271974">
    <property type="component" value="Unassembled WGS sequence"/>
</dbReference>
<organism evidence="2 3">
    <name type="scientific">Elysia chlorotica</name>
    <name type="common">Eastern emerald elysia</name>
    <name type="synonym">Sea slug</name>
    <dbReference type="NCBI Taxonomy" id="188477"/>
    <lineage>
        <taxon>Eukaryota</taxon>
        <taxon>Metazoa</taxon>
        <taxon>Spiralia</taxon>
        <taxon>Lophotrochozoa</taxon>
        <taxon>Mollusca</taxon>
        <taxon>Gastropoda</taxon>
        <taxon>Heterobranchia</taxon>
        <taxon>Euthyneura</taxon>
        <taxon>Panpulmonata</taxon>
        <taxon>Sacoglossa</taxon>
        <taxon>Placobranchoidea</taxon>
        <taxon>Plakobranchidae</taxon>
        <taxon>Elysia</taxon>
    </lineage>
</organism>
<gene>
    <name evidence="2" type="ORF">EGW08_007916</name>
</gene>
<comment type="caution">
    <text evidence="2">The sequence shown here is derived from an EMBL/GenBank/DDBJ whole genome shotgun (WGS) entry which is preliminary data.</text>
</comment>
<name>A0A3S0ZQB3_ELYCH</name>
<reference evidence="2 3" key="1">
    <citation type="submission" date="2019-01" db="EMBL/GenBank/DDBJ databases">
        <title>A draft genome assembly of the solar-powered sea slug Elysia chlorotica.</title>
        <authorList>
            <person name="Cai H."/>
            <person name="Li Q."/>
            <person name="Fang X."/>
            <person name="Li J."/>
            <person name="Curtis N.E."/>
            <person name="Altenburger A."/>
            <person name="Shibata T."/>
            <person name="Feng M."/>
            <person name="Maeda T."/>
            <person name="Schwartz J.A."/>
            <person name="Shigenobu S."/>
            <person name="Lundholm N."/>
            <person name="Nishiyama T."/>
            <person name="Yang H."/>
            <person name="Hasebe M."/>
            <person name="Li S."/>
            <person name="Pierce S.K."/>
            <person name="Wang J."/>
        </authorList>
    </citation>
    <scope>NUCLEOTIDE SEQUENCE [LARGE SCALE GENOMIC DNA]</scope>
    <source>
        <strain evidence="2">EC2010</strain>
        <tissue evidence="2">Whole organism of an adult</tissue>
    </source>
</reference>
<feature type="region of interest" description="Disordered" evidence="1">
    <location>
        <begin position="162"/>
        <end position="203"/>
    </location>
</feature>
<protein>
    <submittedName>
        <fullName evidence="2">Uncharacterized protein</fullName>
    </submittedName>
</protein>
<accession>A0A3S0ZQB3</accession>
<evidence type="ECO:0000313" key="3">
    <source>
        <dbReference type="Proteomes" id="UP000271974"/>
    </source>
</evidence>